<evidence type="ECO:0000256" key="4">
    <source>
        <dbReference type="ARBA" id="ARBA00022475"/>
    </source>
</evidence>
<evidence type="ECO:0000256" key="7">
    <source>
        <dbReference type="ARBA" id="ARBA00022692"/>
    </source>
</evidence>
<evidence type="ECO:0000256" key="11">
    <source>
        <dbReference type="ARBA" id="ARBA00022989"/>
    </source>
</evidence>
<dbReference type="OrthoDB" id="9804124at2"/>
<organism evidence="18 19">
    <name type="scientific">Heliorestis convoluta</name>
    <dbReference type="NCBI Taxonomy" id="356322"/>
    <lineage>
        <taxon>Bacteria</taxon>
        <taxon>Bacillati</taxon>
        <taxon>Bacillota</taxon>
        <taxon>Clostridia</taxon>
        <taxon>Eubacteriales</taxon>
        <taxon>Heliobacteriaceae</taxon>
        <taxon>Heliorestis</taxon>
    </lineage>
</organism>
<dbReference type="PANTHER" id="PTHR30627:SF2">
    <property type="entry name" value="PEPTIDOGLYCAN D,D-TRANSPEPTIDASE MRDA"/>
    <property type="match status" value="1"/>
</dbReference>
<dbReference type="PANTHER" id="PTHR30627">
    <property type="entry name" value="PEPTIDOGLYCAN D,D-TRANSPEPTIDASE"/>
    <property type="match status" value="1"/>
</dbReference>
<feature type="coiled-coil region" evidence="14">
    <location>
        <begin position="469"/>
        <end position="496"/>
    </location>
</feature>
<protein>
    <submittedName>
        <fullName evidence="18">Peptidoglycan glycosyltransferase</fullName>
    </submittedName>
</protein>
<evidence type="ECO:0000256" key="15">
    <source>
        <dbReference type="SAM" id="Phobius"/>
    </source>
</evidence>
<keyword evidence="5" id="KW-0997">Cell inner membrane</keyword>
<keyword evidence="10" id="KW-0573">Peptidoglycan synthesis</keyword>
<gene>
    <name evidence="18" type="primary">mrdA</name>
    <name evidence="18" type="ORF">FTV88_1112</name>
</gene>
<dbReference type="GO" id="GO:0009002">
    <property type="term" value="F:serine-type D-Ala-D-Ala carboxypeptidase activity"/>
    <property type="evidence" value="ECO:0007669"/>
    <property type="project" value="InterPro"/>
</dbReference>
<keyword evidence="4" id="KW-1003">Cell membrane</keyword>
<dbReference type="InterPro" id="IPR036138">
    <property type="entry name" value="PBP_dimer_sf"/>
</dbReference>
<dbReference type="InterPro" id="IPR005311">
    <property type="entry name" value="PBP_dimer"/>
</dbReference>
<dbReference type="KEGG" id="hcv:FTV88_1112"/>
<keyword evidence="19" id="KW-1185">Reference proteome</keyword>
<dbReference type="InterPro" id="IPR017790">
    <property type="entry name" value="Penicillin-binding_protein_2"/>
</dbReference>
<evidence type="ECO:0000256" key="10">
    <source>
        <dbReference type="ARBA" id="ARBA00022984"/>
    </source>
</evidence>
<name>A0A5Q2N0F5_9FIRM</name>
<keyword evidence="8" id="KW-0378">Hydrolase</keyword>
<dbReference type="GO" id="GO:0009252">
    <property type="term" value="P:peptidoglycan biosynthetic process"/>
    <property type="evidence" value="ECO:0007669"/>
    <property type="project" value="UniProtKB-KW"/>
</dbReference>
<keyword evidence="9" id="KW-0133">Cell shape</keyword>
<evidence type="ECO:0000259" key="17">
    <source>
        <dbReference type="Pfam" id="PF03717"/>
    </source>
</evidence>
<accession>A0A5Q2N0F5</accession>
<evidence type="ECO:0000259" key="16">
    <source>
        <dbReference type="Pfam" id="PF00905"/>
    </source>
</evidence>
<feature type="domain" description="Penicillin-binding protein dimerisation" evidence="17">
    <location>
        <begin position="76"/>
        <end position="256"/>
    </location>
</feature>
<keyword evidence="6" id="KW-0645">Protease</keyword>
<evidence type="ECO:0000256" key="14">
    <source>
        <dbReference type="SAM" id="Coils"/>
    </source>
</evidence>
<evidence type="ECO:0000313" key="19">
    <source>
        <dbReference type="Proteomes" id="UP000366051"/>
    </source>
</evidence>
<evidence type="ECO:0000256" key="2">
    <source>
        <dbReference type="ARBA" id="ARBA00004236"/>
    </source>
</evidence>
<keyword evidence="12 15" id="KW-0472">Membrane</keyword>
<dbReference type="AlphaFoldDB" id="A0A5Q2N0F5"/>
<dbReference type="GO" id="GO:0071555">
    <property type="term" value="P:cell wall organization"/>
    <property type="evidence" value="ECO:0007669"/>
    <property type="project" value="UniProtKB-KW"/>
</dbReference>
<dbReference type="InterPro" id="IPR001460">
    <property type="entry name" value="PCN-bd_Tpept"/>
</dbReference>
<evidence type="ECO:0000256" key="6">
    <source>
        <dbReference type="ARBA" id="ARBA00022670"/>
    </source>
</evidence>
<dbReference type="SUPFAM" id="SSF56601">
    <property type="entry name" value="beta-lactamase/transpeptidase-like"/>
    <property type="match status" value="1"/>
</dbReference>
<evidence type="ECO:0000313" key="18">
    <source>
        <dbReference type="EMBL" id="QGG47259.1"/>
    </source>
</evidence>
<evidence type="ECO:0000256" key="3">
    <source>
        <dbReference type="ARBA" id="ARBA00007171"/>
    </source>
</evidence>
<dbReference type="GO" id="GO:0071972">
    <property type="term" value="F:peptidoglycan L,D-transpeptidase activity"/>
    <property type="evidence" value="ECO:0007669"/>
    <property type="project" value="TreeGrafter"/>
</dbReference>
<dbReference type="GO" id="GO:0016740">
    <property type="term" value="F:transferase activity"/>
    <property type="evidence" value="ECO:0007669"/>
    <property type="project" value="UniProtKB-KW"/>
</dbReference>
<feature type="domain" description="Penicillin-binding protein transpeptidase" evidence="16">
    <location>
        <begin position="301"/>
        <end position="683"/>
    </location>
</feature>
<dbReference type="SUPFAM" id="SSF56519">
    <property type="entry name" value="Penicillin binding protein dimerisation domain"/>
    <property type="match status" value="1"/>
</dbReference>
<evidence type="ECO:0000256" key="9">
    <source>
        <dbReference type="ARBA" id="ARBA00022960"/>
    </source>
</evidence>
<dbReference type="Gene3D" id="3.90.1310.10">
    <property type="entry name" value="Penicillin-binding protein 2a (Domain 2)"/>
    <property type="match status" value="2"/>
</dbReference>
<comment type="similarity">
    <text evidence="3">Belongs to the transpeptidase family.</text>
</comment>
<dbReference type="Gene3D" id="3.40.710.10">
    <property type="entry name" value="DD-peptidase/beta-lactamase superfamily"/>
    <property type="match status" value="1"/>
</dbReference>
<feature type="transmembrane region" description="Helical" evidence="15">
    <location>
        <begin position="35"/>
        <end position="58"/>
    </location>
</feature>
<keyword evidence="7 15" id="KW-0812">Transmembrane</keyword>
<evidence type="ECO:0000256" key="8">
    <source>
        <dbReference type="ARBA" id="ARBA00022801"/>
    </source>
</evidence>
<dbReference type="GO" id="GO:0006508">
    <property type="term" value="P:proteolysis"/>
    <property type="evidence" value="ECO:0007669"/>
    <property type="project" value="UniProtKB-KW"/>
</dbReference>
<dbReference type="Pfam" id="PF03717">
    <property type="entry name" value="PBP_dimer"/>
    <property type="match status" value="1"/>
</dbReference>
<keyword evidence="11 15" id="KW-1133">Transmembrane helix</keyword>
<evidence type="ECO:0000256" key="1">
    <source>
        <dbReference type="ARBA" id="ARBA00004167"/>
    </source>
</evidence>
<dbReference type="InterPro" id="IPR050515">
    <property type="entry name" value="Beta-lactam/transpept"/>
</dbReference>
<dbReference type="EMBL" id="CP045875">
    <property type="protein sequence ID" value="QGG47259.1"/>
    <property type="molecule type" value="Genomic_DNA"/>
</dbReference>
<evidence type="ECO:0000256" key="5">
    <source>
        <dbReference type="ARBA" id="ARBA00022519"/>
    </source>
</evidence>
<comment type="subcellular location">
    <subcellularLocation>
        <location evidence="2">Cell membrane</location>
    </subcellularLocation>
    <subcellularLocation>
        <location evidence="1">Membrane</location>
        <topology evidence="1">Single-pass membrane protein</topology>
    </subcellularLocation>
</comment>
<evidence type="ECO:0000256" key="13">
    <source>
        <dbReference type="ARBA" id="ARBA00023316"/>
    </source>
</evidence>
<dbReference type="NCBIfam" id="TIGR03423">
    <property type="entry name" value="pbp2_mrdA"/>
    <property type="match status" value="1"/>
</dbReference>
<keyword evidence="18" id="KW-0808">Transferase</keyword>
<dbReference type="GO" id="GO:0008658">
    <property type="term" value="F:penicillin binding"/>
    <property type="evidence" value="ECO:0007669"/>
    <property type="project" value="InterPro"/>
</dbReference>
<keyword evidence="14" id="KW-0175">Coiled coil</keyword>
<dbReference type="GO" id="GO:0008360">
    <property type="term" value="P:regulation of cell shape"/>
    <property type="evidence" value="ECO:0007669"/>
    <property type="project" value="UniProtKB-KW"/>
</dbReference>
<evidence type="ECO:0000256" key="12">
    <source>
        <dbReference type="ARBA" id="ARBA00023136"/>
    </source>
</evidence>
<dbReference type="InterPro" id="IPR012338">
    <property type="entry name" value="Beta-lactam/transpept-like"/>
</dbReference>
<reference evidence="19" key="1">
    <citation type="submission" date="2019-11" db="EMBL/GenBank/DDBJ databases">
        <title>Genome sequence of Heliorestis convoluta strain HH, an alkaliphilic and minimalistic phototrophic bacterium from a soda lake in Egypt.</title>
        <authorList>
            <person name="Dewey E.D."/>
            <person name="Stokes L.M."/>
            <person name="Burchell B.M."/>
            <person name="Shaffer K.N."/>
            <person name="Huntington A.M."/>
            <person name="Baker J.M."/>
            <person name="Nadendla S."/>
            <person name="Giglio M.G."/>
            <person name="Touchman J.W."/>
            <person name="Blankenship R.E."/>
            <person name="Madigan M.T."/>
            <person name="Sattley W.M."/>
        </authorList>
    </citation>
    <scope>NUCLEOTIDE SEQUENCE [LARGE SCALE GENOMIC DNA]</scope>
    <source>
        <strain evidence="19">HH</strain>
    </source>
</reference>
<dbReference type="Pfam" id="PF00905">
    <property type="entry name" value="Transpeptidase"/>
    <property type="match status" value="1"/>
</dbReference>
<dbReference type="Proteomes" id="UP000366051">
    <property type="component" value="Chromosome"/>
</dbReference>
<keyword evidence="13" id="KW-0961">Cell wall biogenesis/degradation</keyword>
<proteinExistence type="inferred from homology"/>
<dbReference type="RefSeq" id="WP_153724676.1">
    <property type="nucleotide sequence ID" value="NZ_CP045875.1"/>
</dbReference>
<sequence>MSKDYVELSKKTVREVPEESPAVQRRKDLEKTLRFFAAMTFLVFIFLMSRLFYLQFVITDDYQTTSERNRLRLLPIVAMRGDIVDINGVTLATSIPVYSVYITHLDARYKETEDEVVDKVAQILGENDPRITKEYIQEQIDKRRFRLYEPILIKSGLTDEEVAILEERRYELPGVVVDKGPIRYYPPYMGSTVAGHALGYVREISREEMERFSEENYRLGDMIGKIGLERAYEKYLRGTDGFQQVEVNALNRPIQSHYTQNPEPGQRLVLTIDARLQKRMEDAMDETLERLQKQFPKAQAGAAVMIDVHSGAILAMTSRPELDPNDFIGLMDQATADYYHNSNPPAFINRVFQTAYPPGSTFKAITALGALAAGRLDPREKVTCTGAYWEKPYIRCTGVHGPVDLAQAMATSCNVYFQEMGRRATIDNISLVAREFGLGEETGIILPGEEIGLMPGRDWKRAWGNAYALNRQRTRLNELEKQTEEQLALAQTEEERRQILERDERIRRVIERDYQNDLNYWPYWQAFETYNTSIGQGRNQYTVLQLANYVATLANGGYRYEPYLVDRIESTVDDVVHHIEPTMLHRVTSVSEEQMAAVRRSMLAVTEPRGTAYHLFHNFPVKVAAKTGTAETGRVGDSNQNRDFHGVFVAFAPYDNPQVAFAGVIEYGYHGGSSAGMVAKAVFEEYFGRTQVE</sequence>
<dbReference type="GO" id="GO:0005886">
    <property type="term" value="C:plasma membrane"/>
    <property type="evidence" value="ECO:0007669"/>
    <property type="project" value="UniProtKB-SubCell"/>
</dbReference>